<dbReference type="InterPro" id="IPR013785">
    <property type="entry name" value="Aldolase_TIM"/>
</dbReference>
<feature type="region of interest" description="Disordered" evidence="24">
    <location>
        <begin position="1019"/>
        <end position="1049"/>
    </location>
</feature>
<dbReference type="PROSITE" id="PS50255">
    <property type="entry name" value="CYTOCHROME_B5_2"/>
    <property type="match status" value="1"/>
</dbReference>
<dbReference type="SUPFAM" id="SSF51395">
    <property type="entry name" value="FMN-linked oxidoreductases"/>
    <property type="match status" value="1"/>
</dbReference>
<evidence type="ECO:0000256" key="20">
    <source>
        <dbReference type="ARBA" id="ARBA00068515"/>
    </source>
</evidence>
<protein>
    <recommendedName>
        <fullName evidence="20">L-lactate dehydrogenase (cytochrome)</fullName>
        <ecNumber evidence="19">1.1.2.3</ecNumber>
    </recommendedName>
    <alternativeName>
        <fullName evidence="22">Cytochrome b2</fullName>
    </alternativeName>
    <alternativeName>
        <fullName evidence="21">Flavocytochrome b2</fullName>
    </alternativeName>
    <alternativeName>
        <fullName evidence="23">L-lactate ferricytochrome c oxidoreductase</fullName>
    </alternativeName>
</protein>
<evidence type="ECO:0000256" key="13">
    <source>
        <dbReference type="ARBA" id="ARBA00023002"/>
    </source>
</evidence>
<feature type="compositionally biased region" description="Basic and acidic residues" evidence="24">
    <location>
        <begin position="1019"/>
        <end position="1028"/>
    </location>
</feature>
<comment type="catalytic activity">
    <reaction evidence="16">
        <text>(S)-lactate + 2 Fe(III)-[cytochrome c] = 2 Fe(II)-[cytochrome c] + pyruvate + 2 H(+)</text>
        <dbReference type="Rhea" id="RHEA:19909"/>
        <dbReference type="Rhea" id="RHEA-COMP:10350"/>
        <dbReference type="Rhea" id="RHEA-COMP:14399"/>
        <dbReference type="ChEBI" id="CHEBI:15361"/>
        <dbReference type="ChEBI" id="CHEBI:15378"/>
        <dbReference type="ChEBI" id="CHEBI:16651"/>
        <dbReference type="ChEBI" id="CHEBI:29033"/>
        <dbReference type="ChEBI" id="CHEBI:29034"/>
        <dbReference type="EC" id="1.1.2.3"/>
    </reaction>
    <physiologicalReaction direction="left-to-right" evidence="16">
        <dbReference type="Rhea" id="RHEA:19910"/>
    </physiologicalReaction>
</comment>
<feature type="domain" description="FMN hydroxy acid dehydrogenase" evidence="26">
    <location>
        <begin position="110"/>
        <end position="473"/>
    </location>
</feature>
<feature type="region of interest" description="Disordered" evidence="24">
    <location>
        <begin position="943"/>
        <end position="1006"/>
    </location>
</feature>
<organism evidence="27 28">
    <name type="scientific">Rhodotorula toruloides</name>
    <name type="common">Yeast</name>
    <name type="synonym">Rhodosporidium toruloides</name>
    <dbReference type="NCBI Taxonomy" id="5286"/>
    <lineage>
        <taxon>Eukaryota</taxon>
        <taxon>Fungi</taxon>
        <taxon>Dikarya</taxon>
        <taxon>Basidiomycota</taxon>
        <taxon>Pucciniomycotina</taxon>
        <taxon>Microbotryomycetes</taxon>
        <taxon>Sporidiobolales</taxon>
        <taxon>Sporidiobolaceae</taxon>
        <taxon>Rhodotorula</taxon>
    </lineage>
</organism>
<evidence type="ECO:0000256" key="7">
    <source>
        <dbReference type="ARBA" id="ARBA00022617"/>
    </source>
</evidence>
<feature type="compositionally biased region" description="Basic and acidic residues" evidence="24">
    <location>
        <begin position="681"/>
        <end position="710"/>
    </location>
</feature>
<dbReference type="Pfam" id="PF01070">
    <property type="entry name" value="FMN_dh"/>
    <property type="match status" value="1"/>
</dbReference>
<dbReference type="GO" id="GO:0016787">
    <property type="term" value="F:hydrolase activity"/>
    <property type="evidence" value="ECO:0007669"/>
    <property type="project" value="UniProtKB-KW"/>
</dbReference>
<evidence type="ECO:0000256" key="3">
    <source>
        <dbReference type="ARBA" id="ARBA00004569"/>
    </source>
</evidence>
<name>A0A511K7S7_RHOTO</name>
<evidence type="ECO:0000256" key="8">
    <source>
        <dbReference type="ARBA" id="ARBA00022630"/>
    </source>
</evidence>
<dbReference type="OrthoDB" id="1662883at2759"/>
<keyword evidence="13" id="KW-0560">Oxidoreductase</keyword>
<evidence type="ECO:0000259" key="26">
    <source>
        <dbReference type="PROSITE" id="PS51349"/>
    </source>
</evidence>
<dbReference type="InterPro" id="IPR013094">
    <property type="entry name" value="AB_hydrolase_3"/>
</dbReference>
<feature type="region of interest" description="Disordered" evidence="24">
    <location>
        <begin position="1353"/>
        <end position="1447"/>
    </location>
</feature>
<sequence length="1498" mass="165703">MSSDAEKRPLHHSEVAKHADKDSLWVIVNGNAYDLTEFAPEHPGGMGILLKYAGKDATEAYEPIHPPGTLEQYLPKDKHLGPVDLSGLEIVAKEETQEEKDRKKRAEEKPPMDECLSLYDFEAVAKSVLPVGAWAYYSSGADDEITMRENRNAYQRIWFRPRILRDVTTIDFSSTILGHKTTLPIYITATALGKLGHPEGEKNLTWAAHEQGVIQMIPTLASCSFDEIVDAAKPGQVQFMQLYVNKDREITRKIVQHAEKRGIKGLFVTVDAPQLGRREKDMRQKFADEGSNVQRTQGESVDKTQGAARAISSFIDPGLSWKDIPWFKSITKMPIILKGVQCWEDAVLAAEQGLAGVVLSNHGGRQLDFARSGIEILEEVMRELRKRDLLKNGFEVYIDGGVRRAGDVLKAIALGAKAVGIGRPFLYAYSAYGHQGVIKAIQILKDEMEMNMRLIGAPTLQDVTPEMIDTSGLGNRLVDGASDYLMRANYEPLAGVGNGLGAQPRLISKETKASLVAPSTPHSLAVEMEGLPMNTLTVTLSGLSTIGKTLLTHYVHRKKITKQTKARESLTYDEAFSVMKNFFENASMHTVEDVQRFGNNFVPAPFWVRVIRVVIPLSTRLEAGRVLIDTLGEDEIERVVGGREWWQRTTHKEGGVDGEWISMKRDWEGLEAEGPARSKGKGKEKGRSKRKEDDAAEEKTKQLKEDAKVENRRRREQGRARKAFPPFWTTTSSSRATSTSDLEKQAENAAAARQRAVNGSPSDSPRQANGAPLDSAASSCHHEDDDYTAELDDMPVMLAIHGGGYFFGSVNTHRYIYWRLARKTGGRVFAVEYRLSPQYPFPCSLHDCLAAYLYLICPPPGAKHRPVDPSKITICGDSAGGGLAIALLCLLRDGGLPMPAGGILISPWCDLTHSFPSILHNTDTDIPPPFGFAIFRPSTLWPPPPAEFRRRADESTSLQGLKKAAHHLQHSGSRGSGEPHTTPSEKQDNSQQHGHHFPTLSTHHKAHELADAVERLPAKDPKRAEQHNGDPSSPTDETGASGQHKTEVSKVMKVKVDGKEVELVDQIQLYATNEQLVYPFVSPIWQPSLGGLPPLYVMAGDKEVLRDEIIYMAHRAAHPERYPVREGILKQNPERVRKSKEYPPTKVHLQLYDEVCHDLPLFSFTTPAKYCFRAMASFAKWVTTPSDQQPSAVSPSGMTLPLERDPLHSDAAFLRLPGDNSSIANGSPDSTRASLPDSGRSQSVPSTSTPSISSVPLRGRKAKKHSAPPAIDLEKTIYSSTQPFNRPEYVDNMIRERISTTGVVRPMEPEEQMSMLKVDKEDVGLIKEAPVKRYLAGKAILERKFRRTYKSVQKERERHLKKSMREEAARITKRAKELANENSGQGSNNLSGRPNPDAVDPARPPRTDSPEPLDGHDESESAFAGLGAAWDLHGENPPPSSLAGRKDTLEARKLAKVLDEHYSRVSALHLWTGFQDAFDGAPRQGTQDGNGDAPPVSD</sequence>
<comment type="subunit">
    <text evidence="5">Homotetramer.</text>
</comment>
<feature type="region of interest" description="Disordered" evidence="24">
    <location>
        <begin position="1212"/>
        <end position="1267"/>
    </location>
</feature>
<keyword evidence="9" id="KW-0288">FMN</keyword>
<dbReference type="PROSITE" id="PS00557">
    <property type="entry name" value="FMN_HYDROXY_ACID_DH_1"/>
    <property type="match status" value="1"/>
</dbReference>
<dbReference type="PANTHER" id="PTHR10578">
    <property type="entry name" value="S -2-HYDROXY-ACID OXIDASE-RELATED"/>
    <property type="match status" value="1"/>
</dbReference>
<reference evidence="27 28" key="1">
    <citation type="submission" date="2019-07" db="EMBL/GenBank/DDBJ databases">
        <title>Rhodotorula toruloides NBRC10032 genome sequencing.</title>
        <authorList>
            <person name="Shida Y."/>
            <person name="Takaku H."/>
            <person name="Ogasawara W."/>
            <person name="Mori K."/>
        </authorList>
    </citation>
    <scope>NUCLEOTIDE SEQUENCE [LARGE SCALE GENOMIC DNA]</scope>
    <source>
        <strain evidence="27 28">NBRC10032</strain>
    </source>
</reference>
<dbReference type="PROSITE" id="PS51349">
    <property type="entry name" value="FMN_HYDROXY_ACID_DH_2"/>
    <property type="match status" value="1"/>
</dbReference>
<evidence type="ECO:0000256" key="2">
    <source>
        <dbReference type="ARBA" id="ARBA00001970"/>
    </source>
</evidence>
<dbReference type="PANTHER" id="PTHR10578:SF148">
    <property type="entry name" value="L-LACTATE DEHYDROGENASE (CYTOCHROME)"/>
    <property type="match status" value="1"/>
</dbReference>
<evidence type="ECO:0000256" key="6">
    <source>
        <dbReference type="ARBA" id="ARBA00022448"/>
    </source>
</evidence>
<evidence type="ECO:0000256" key="1">
    <source>
        <dbReference type="ARBA" id="ARBA00001917"/>
    </source>
</evidence>
<dbReference type="GO" id="GO:0006089">
    <property type="term" value="P:lactate metabolic process"/>
    <property type="evidence" value="ECO:0007669"/>
    <property type="project" value="TreeGrafter"/>
</dbReference>
<dbReference type="Gene3D" id="3.10.120.10">
    <property type="entry name" value="Cytochrome b5-like heme/steroid binding domain"/>
    <property type="match status" value="1"/>
</dbReference>
<feature type="compositionally biased region" description="Basic residues" evidence="24">
    <location>
        <begin position="711"/>
        <end position="722"/>
    </location>
</feature>
<evidence type="ECO:0000313" key="27">
    <source>
        <dbReference type="EMBL" id="GEM06390.1"/>
    </source>
</evidence>
<comment type="cofactor">
    <cofactor evidence="1">
        <name>FMN</name>
        <dbReference type="ChEBI" id="CHEBI:58210"/>
    </cofactor>
</comment>
<feature type="compositionally biased region" description="Polar residues" evidence="24">
    <location>
        <begin position="1380"/>
        <end position="1392"/>
    </location>
</feature>
<dbReference type="InterPro" id="IPR037396">
    <property type="entry name" value="FMN_HAD"/>
</dbReference>
<dbReference type="InterPro" id="IPR029058">
    <property type="entry name" value="AB_hydrolase_fold"/>
</dbReference>
<keyword evidence="15" id="KW-0496">Mitochondrion</keyword>
<evidence type="ECO:0000256" key="4">
    <source>
        <dbReference type="ARBA" id="ARBA00010515"/>
    </source>
</evidence>
<evidence type="ECO:0000256" key="12">
    <source>
        <dbReference type="ARBA" id="ARBA00022946"/>
    </source>
</evidence>
<dbReference type="InterPro" id="IPR036400">
    <property type="entry name" value="Cyt_B5-like_heme/steroid_sf"/>
</dbReference>
<feature type="region of interest" description="Disordered" evidence="24">
    <location>
        <begin position="1477"/>
        <end position="1498"/>
    </location>
</feature>
<feature type="compositionally biased region" description="Polar residues" evidence="24">
    <location>
        <begin position="1219"/>
        <end position="1233"/>
    </location>
</feature>
<comment type="cofactor">
    <cofactor evidence="2">
        <name>heme b</name>
        <dbReference type="ChEBI" id="CHEBI:60344"/>
    </cofactor>
</comment>
<feature type="compositionally biased region" description="Low complexity" evidence="24">
    <location>
        <begin position="1241"/>
        <end position="1256"/>
    </location>
</feature>
<feature type="domain" description="Cytochrome b5 heme-binding" evidence="25">
    <location>
        <begin position="7"/>
        <end position="84"/>
    </location>
</feature>
<keyword evidence="8" id="KW-0285">Flavoprotein</keyword>
<dbReference type="GO" id="GO:0004460">
    <property type="term" value="F:L-lactate dehydrogenase (cytochrome) activity"/>
    <property type="evidence" value="ECO:0007669"/>
    <property type="project" value="UniProtKB-EC"/>
</dbReference>
<dbReference type="GO" id="GO:0005758">
    <property type="term" value="C:mitochondrial intermembrane space"/>
    <property type="evidence" value="ECO:0007669"/>
    <property type="project" value="UniProtKB-SubCell"/>
</dbReference>
<feature type="region of interest" description="Disordered" evidence="24">
    <location>
        <begin position="668"/>
        <end position="782"/>
    </location>
</feature>
<gene>
    <name evidence="27" type="ORF">Rt10032_c01g0407</name>
</gene>
<feature type="compositionally biased region" description="Low complexity" evidence="24">
    <location>
        <begin position="747"/>
        <end position="756"/>
    </location>
</feature>
<keyword evidence="6" id="KW-0813">Transport</keyword>
<dbReference type="GO" id="GO:0046872">
    <property type="term" value="F:metal ion binding"/>
    <property type="evidence" value="ECO:0007669"/>
    <property type="project" value="UniProtKB-KW"/>
</dbReference>
<evidence type="ECO:0000256" key="23">
    <source>
        <dbReference type="ARBA" id="ARBA00078938"/>
    </source>
</evidence>
<evidence type="ECO:0000256" key="15">
    <source>
        <dbReference type="ARBA" id="ARBA00023128"/>
    </source>
</evidence>
<accession>A0A511K7S7</accession>
<evidence type="ECO:0000256" key="19">
    <source>
        <dbReference type="ARBA" id="ARBA00066458"/>
    </source>
</evidence>
<dbReference type="Gene3D" id="3.20.20.70">
    <property type="entry name" value="Aldolase class I"/>
    <property type="match status" value="1"/>
</dbReference>
<dbReference type="InterPro" id="IPR037458">
    <property type="entry name" value="L-MDH/L-LDH_FMN-bd"/>
</dbReference>
<dbReference type="EMBL" id="BJWK01000001">
    <property type="protein sequence ID" value="GEM06390.1"/>
    <property type="molecule type" value="Genomic_DNA"/>
</dbReference>
<feature type="compositionally biased region" description="Basic and acidic residues" evidence="24">
    <location>
        <begin position="1353"/>
        <end position="1379"/>
    </location>
</feature>
<evidence type="ECO:0000256" key="16">
    <source>
        <dbReference type="ARBA" id="ARBA00052399"/>
    </source>
</evidence>
<keyword evidence="11" id="KW-0378">Hydrolase</keyword>
<keyword evidence="7" id="KW-0349">Heme</keyword>
<dbReference type="SUPFAM" id="SSF55856">
    <property type="entry name" value="Cytochrome b5-like heme/steroid binding domain"/>
    <property type="match status" value="1"/>
</dbReference>
<feature type="compositionally biased region" description="Basic and acidic residues" evidence="24">
    <location>
        <begin position="1403"/>
        <end position="1419"/>
    </location>
</feature>
<dbReference type="SMART" id="SM01117">
    <property type="entry name" value="Cyt-b5"/>
    <property type="match status" value="1"/>
</dbReference>
<evidence type="ECO:0000313" key="28">
    <source>
        <dbReference type="Proteomes" id="UP000321518"/>
    </source>
</evidence>
<dbReference type="Proteomes" id="UP000321518">
    <property type="component" value="Unassembled WGS sequence"/>
</dbReference>
<feature type="compositionally biased region" description="Polar residues" evidence="24">
    <location>
        <begin position="757"/>
        <end position="767"/>
    </location>
</feature>
<evidence type="ECO:0000256" key="11">
    <source>
        <dbReference type="ARBA" id="ARBA00022801"/>
    </source>
</evidence>
<feature type="compositionally biased region" description="Low complexity" evidence="24">
    <location>
        <begin position="729"/>
        <end position="740"/>
    </location>
</feature>
<dbReference type="EC" id="1.1.2.3" evidence="19"/>
<evidence type="ECO:0000259" key="25">
    <source>
        <dbReference type="PROSITE" id="PS50255"/>
    </source>
</evidence>
<keyword evidence="10" id="KW-0479">Metal-binding</keyword>
<dbReference type="CDD" id="cd02922">
    <property type="entry name" value="FCB2_FMN"/>
    <property type="match status" value="1"/>
</dbReference>
<dbReference type="Pfam" id="PF00173">
    <property type="entry name" value="Cyt-b5"/>
    <property type="match status" value="1"/>
</dbReference>
<dbReference type="InterPro" id="IPR008259">
    <property type="entry name" value="FMN_hydac_DH_AS"/>
</dbReference>
<dbReference type="FunFam" id="3.10.120.10:FF:000009">
    <property type="entry name" value="Cytochrome b2, mitochondrial, putative"/>
    <property type="match status" value="1"/>
</dbReference>
<evidence type="ECO:0000256" key="17">
    <source>
        <dbReference type="ARBA" id="ARBA00061137"/>
    </source>
</evidence>
<feature type="compositionally biased region" description="Polar residues" evidence="24">
    <location>
        <begin position="1029"/>
        <end position="1043"/>
    </location>
</feature>
<evidence type="ECO:0000256" key="22">
    <source>
        <dbReference type="ARBA" id="ARBA00078774"/>
    </source>
</evidence>
<evidence type="ECO:0000256" key="14">
    <source>
        <dbReference type="ARBA" id="ARBA00023004"/>
    </source>
</evidence>
<dbReference type="PROSITE" id="PS01173">
    <property type="entry name" value="LIPASE_GDXG_HIS"/>
    <property type="match status" value="1"/>
</dbReference>
<keyword evidence="14" id="KW-0408">Iron</keyword>
<proteinExistence type="inferred from homology"/>
<evidence type="ECO:0000256" key="18">
    <source>
        <dbReference type="ARBA" id="ARBA00061589"/>
    </source>
</evidence>
<evidence type="ECO:0000256" key="10">
    <source>
        <dbReference type="ARBA" id="ARBA00022723"/>
    </source>
</evidence>
<evidence type="ECO:0000256" key="24">
    <source>
        <dbReference type="SAM" id="MobiDB-lite"/>
    </source>
</evidence>
<comment type="similarity">
    <text evidence="17">In the C-terminal section; belongs to the FMN-dependent alpha-hydroxy acid dehydrogenase family.</text>
</comment>
<evidence type="ECO:0000256" key="21">
    <source>
        <dbReference type="ARBA" id="ARBA00075949"/>
    </source>
</evidence>
<dbReference type="InterPro" id="IPR002168">
    <property type="entry name" value="Lipase_GDXG_HIS_AS"/>
</dbReference>
<comment type="similarity">
    <text evidence="4">Belongs to the 'GDXG' lipolytic enzyme family.</text>
</comment>
<dbReference type="Gene3D" id="3.40.50.1820">
    <property type="entry name" value="alpha/beta hydrolase"/>
    <property type="match status" value="2"/>
</dbReference>
<dbReference type="InterPro" id="IPR000262">
    <property type="entry name" value="FMN-dep_DH"/>
</dbReference>
<dbReference type="Pfam" id="PF07859">
    <property type="entry name" value="Abhydrolase_3"/>
    <property type="match status" value="1"/>
</dbReference>
<evidence type="ECO:0000256" key="5">
    <source>
        <dbReference type="ARBA" id="ARBA00011881"/>
    </source>
</evidence>
<feature type="region of interest" description="Disordered" evidence="24">
    <location>
        <begin position="1185"/>
        <end position="1204"/>
    </location>
</feature>
<dbReference type="InterPro" id="IPR001199">
    <property type="entry name" value="Cyt_B5-like_heme/steroid-bd"/>
</dbReference>
<keyword evidence="12" id="KW-0809">Transit peptide</keyword>
<comment type="caution">
    <text evidence="27">The sequence shown here is derived from an EMBL/GenBank/DDBJ whole genome shotgun (WGS) entry which is preliminary data.</text>
</comment>
<evidence type="ECO:0000256" key="9">
    <source>
        <dbReference type="ARBA" id="ARBA00022643"/>
    </source>
</evidence>
<comment type="similarity">
    <text evidence="18">In the N-terminal section; belongs to the cytochrome b5 family.</text>
</comment>
<feature type="compositionally biased region" description="Polar residues" evidence="24">
    <location>
        <begin position="1185"/>
        <end position="1197"/>
    </location>
</feature>
<comment type="subcellular location">
    <subcellularLocation>
        <location evidence="3">Mitochondrion intermembrane space</location>
    </subcellularLocation>
</comment>
<dbReference type="SUPFAM" id="SSF53474">
    <property type="entry name" value="alpha/beta-Hydrolases"/>
    <property type="match status" value="1"/>
</dbReference>
<dbReference type="FunFam" id="3.20.20.70:FF:000062">
    <property type="entry name" value="Cytochrome b2, mitochondrial, putative"/>
    <property type="match status" value="1"/>
</dbReference>